<dbReference type="Gene3D" id="3.20.20.140">
    <property type="entry name" value="Metal-dependent hydrolases"/>
    <property type="match status" value="1"/>
</dbReference>
<dbReference type="EC" id="3.5.4.6" evidence="4"/>
<dbReference type="GO" id="GO:0032264">
    <property type="term" value="P:IMP salvage"/>
    <property type="evidence" value="ECO:0007669"/>
    <property type="project" value="InterPro"/>
</dbReference>
<reference evidence="8" key="1">
    <citation type="submission" date="2021-06" db="EMBL/GenBank/DDBJ databases">
        <authorList>
            <person name="Kallberg Y."/>
            <person name="Tangrot J."/>
            <person name="Rosling A."/>
        </authorList>
    </citation>
    <scope>NUCLEOTIDE SEQUENCE</scope>
    <source>
        <strain evidence="8">UK204</strain>
    </source>
</reference>
<dbReference type="GO" id="GO:0005829">
    <property type="term" value="C:cytosol"/>
    <property type="evidence" value="ECO:0007669"/>
    <property type="project" value="TreeGrafter"/>
</dbReference>
<dbReference type="AlphaFoldDB" id="A0A9N9AXM3"/>
<dbReference type="Proteomes" id="UP000789570">
    <property type="component" value="Unassembled WGS sequence"/>
</dbReference>
<proteinExistence type="inferred from homology"/>
<gene>
    <name evidence="8" type="ORF">FCALED_LOCUS5757</name>
</gene>
<dbReference type="GO" id="GO:0003876">
    <property type="term" value="F:AMP deaminase activity"/>
    <property type="evidence" value="ECO:0007669"/>
    <property type="project" value="UniProtKB-EC"/>
</dbReference>
<dbReference type="PANTHER" id="PTHR11359">
    <property type="entry name" value="AMP DEAMINASE"/>
    <property type="match status" value="1"/>
</dbReference>
<sequence>MAEYRISIYGRSKSEWDKLAKWIIDNKIISPNVRWLIQIPRLYSVYKETGTVECFEYIFEPLYEVTKDPRSHPELHVFLQRVVGFDSVDDESKAERRIHRKYPCPKEWNTSLNPPYSYYLYYMFANMISLNQWRKIRGFNTFVLRPHAGEAGDTDHLTSAFLTSQSISHGILLRKVPALQYLYYLKQIGIAMSPLSNNALFLNYERNPLLSFFKKGLNVSLSTDDPLQFHYTKEPLIEEYSVAAQIWKLSASDMCELARNSVVQSGFEIAVKRHWLGSDCHSGPEGNDINKTNVPLIRMKFRHDTLKGEFDMVEKYSKIKNPIVFPGIMIQNDEKIPNTVTDKIISDNAPSTPGGSNKSIFPDINVGIIPGVAMFAEKEKANKKNKTSNR</sequence>
<dbReference type="Pfam" id="PF19326">
    <property type="entry name" value="AMP_deaminase"/>
    <property type="match status" value="1"/>
</dbReference>
<keyword evidence="6" id="KW-0378">Hydrolase</keyword>
<dbReference type="SUPFAM" id="SSF51556">
    <property type="entry name" value="Metallo-dependent hydrolases"/>
    <property type="match status" value="1"/>
</dbReference>
<dbReference type="GO" id="GO:0046872">
    <property type="term" value="F:metal ion binding"/>
    <property type="evidence" value="ECO:0007669"/>
    <property type="project" value="UniProtKB-KW"/>
</dbReference>
<comment type="pathway">
    <text evidence="2">Purine metabolism; IMP biosynthesis via salvage pathway; IMP from AMP: step 1/1.</text>
</comment>
<comment type="caution">
    <text evidence="8">The sequence shown here is derived from an EMBL/GenBank/DDBJ whole genome shotgun (WGS) entry which is preliminary data.</text>
</comment>
<dbReference type="InterPro" id="IPR032466">
    <property type="entry name" value="Metal_Hydrolase"/>
</dbReference>
<evidence type="ECO:0000256" key="1">
    <source>
        <dbReference type="ARBA" id="ARBA00001947"/>
    </source>
</evidence>
<evidence type="ECO:0000256" key="3">
    <source>
        <dbReference type="ARBA" id="ARBA00006676"/>
    </source>
</evidence>
<evidence type="ECO:0000256" key="5">
    <source>
        <dbReference type="ARBA" id="ARBA00022723"/>
    </source>
</evidence>
<dbReference type="InterPro" id="IPR006329">
    <property type="entry name" value="AMPD"/>
</dbReference>
<dbReference type="InterPro" id="IPR006650">
    <property type="entry name" value="A/AMP_deam_AS"/>
</dbReference>
<evidence type="ECO:0000256" key="6">
    <source>
        <dbReference type="ARBA" id="ARBA00022801"/>
    </source>
</evidence>
<dbReference type="GO" id="GO:0046033">
    <property type="term" value="P:AMP metabolic process"/>
    <property type="evidence" value="ECO:0007669"/>
    <property type="project" value="TreeGrafter"/>
</dbReference>
<dbReference type="PROSITE" id="PS00485">
    <property type="entry name" value="A_DEAMINASE"/>
    <property type="match status" value="1"/>
</dbReference>
<dbReference type="EMBL" id="CAJVPQ010001288">
    <property type="protein sequence ID" value="CAG8543512.1"/>
    <property type="molecule type" value="Genomic_DNA"/>
</dbReference>
<dbReference type="OrthoDB" id="1723809at2759"/>
<accession>A0A9N9AXM3</accession>
<keyword evidence="5" id="KW-0479">Metal-binding</keyword>
<evidence type="ECO:0000256" key="4">
    <source>
        <dbReference type="ARBA" id="ARBA00012775"/>
    </source>
</evidence>
<protein>
    <recommendedName>
        <fullName evidence="4">AMP deaminase</fullName>
        <ecNumber evidence="4">3.5.4.6</ecNumber>
    </recommendedName>
</protein>
<comment type="similarity">
    <text evidence="3">Belongs to the metallo-dependent hydrolases superfamily. Adenosine and AMP deaminases family.</text>
</comment>
<evidence type="ECO:0000313" key="8">
    <source>
        <dbReference type="EMBL" id="CAG8543512.1"/>
    </source>
</evidence>
<organism evidence="8 9">
    <name type="scientific">Funneliformis caledonium</name>
    <dbReference type="NCBI Taxonomy" id="1117310"/>
    <lineage>
        <taxon>Eukaryota</taxon>
        <taxon>Fungi</taxon>
        <taxon>Fungi incertae sedis</taxon>
        <taxon>Mucoromycota</taxon>
        <taxon>Glomeromycotina</taxon>
        <taxon>Glomeromycetes</taxon>
        <taxon>Glomerales</taxon>
        <taxon>Glomeraceae</taxon>
        <taxon>Funneliformis</taxon>
    </lineage>
</organism>
<comment type="cofactor">
    <cofactor evidence="1">
        <name>Zn(2+)</name>
        <dbReference type="ChEBI" id="CHEBI:29105"/>
    </cofactor>
</comment>
<evidence type="ECO:0000313" key="9">
    <source>
        <dbReference type="Proteomes" id="UP000789570"/>
    </source>
</evidence>
<dbReference type="PANTHER" id="PTHR11359:SF0">
    <property type="entry name" value="AMP DEAMINASE"/>
    <property type="match status" value="1"/>
</dbReference>
<evidence type="ECO:0000256" key="2">
    <source>
        <dbReference type="ARBA" id="ARBA00004955"/>
    </source>
</evidence>
<keyword evidence="7" id="KW-0862">Zinc</keyword>
<evidence type="ECO:0000256" key="7">
    <source>
        <dbReference type="ARBA" id="ARBA00022833"/>
    </source>
</evidence>
<keyword evidence="9" id="KW-1185">Reference proteome</keyword>
<name>A0A9N9AXM3_9GLOM</name>